<sequence>MARHGDTDFTPNQAWFDTILKTPKVRAKTAQAADRSMTAAKASAPVDSGDYQHGIKRESRESRYRTVERVVATDPKSLLIEAKTGNLARSVKAAKR</sequence>
<protein>
    <submittedName>
        <fullName evidence="2">HK97 gp10 family phage protein</fullName>
    </submittedName>
</protein>
<dbReference type="RefSeq" id="WP_128387531.1">
    <property type="nucleotide sequence ID" value="NZ_CP035037.1"/>
</dbReference>
<dbReference type="Proteomes" id="UP000285768">
    <property type="component" value="Chromosome"/>
</dbReference>
<evidence type="ECO:0000313" key="2">
    <source>
        <dbReference type="EMBL" id="QAB18789.1"/>
    </source>
</evidence>
<keyword evidence="3" id="KW-1185">Reference proteome</keyword>
<reference evidence="2 3" key="1">
    <citation type="submission" date="2019-01" db="EMBL/GenBank/DDBJ databases">
        <title>Leucobacter muris sp. nov. isolated from the nose of a laboratory mouse.</title>
        <authorList>
            <person name="Benga L."/>
            <person name="Sproeer C."/>
            <person name="Schumann P."/>
            <person name="Verbarg S."/>
            <person name="Bunk B."/>
            <person name="Engelhardt E."/>
            <person name="Benten P.M."/>
            <person name="Sager M."/>
        </authorList>
    </citation>
    <scope>NUCLEOTIDE SEQUENCE [LARGE SCALE GENOMIC DNA]</scope>
    <source>
        <strain evidence="2 3">DSM 101948</strain>
    </source>
</reference>
<proteinExistence type="predicted"/>
<accession>A0ABX5QIM9</accession>
<dbReference type="EMBL" id="CP035037">
    <property type="protein sequence ID" value="QAB18789.1"/>
    <property type="molecule type" value="Genomic_DNA"/>
</dbReference>
<evidence type="ECO:0000313" key="3">
    <source>
        <dbReference type="Proteomes" id="UP000285768"/>
    </source>
</evidence>
<name>A0ABX5QIM9_9MICO</name>
<gene>
    <name evidence="2" type="ORF">Leucomu_13500</name>
</gene>
<feature type="region of interest" description="Disordered" evidence="1">
    <location>
        <begin position="31"/>
        <end position="60"/>
    </location>
</feature>
<organism evidence="2 3">
    <name type="scientific">Leucobacter muris</name>
    <dbReference type="NCBI Taxonomy" id="1935379"/>
    <lineage>
        <taxon>Bacteria</taxon>
        <taxon>Bacillati</taxon>
        <taxon>Actinomycetota</taxon>
        <taxon>Actinomycetes</taxon>
        <taxon>Micrococcales</taxon>
        <taxon>Microbacteriaceae</taxon>
        <taxon>Leucobacter</taxon>
    </lineage>
</organism>
<evidence type="ECO:0000256" key="1">
    <source>
        <dbReference type="SAM" id="MobiDB-lite"/>
    </source>
</evidence>